<accession>A0A5E4CHK6</accession>
<dbReference type="EMBL" id="CABDUW010001293">
    <property type="protein sequence ID" value="VTJ80381.1"/>
    <property type="molecule type" value="Genomic_DNA"/>
</dbReference>
<evidence type="ECO:0000256" key="1">
    <source>
        <dbReference type="SAM" id="Phobius"/>
    </source>
</evidence>
<organism evidence="2 3">
    <name type="scientific">Marmota monax</name>
    <name type="common">Woodchuck</name>
    <dbReference type="NCBI Taxonomy" id="9995"/>
    <lineage>
        <taxon>Eukaryota</taxon>
        <taxon>Metazoa</taxon>
        <taxon>Chordata</taxon>
        <taxon>Craniata</taxon>
        <taxon>Vertebrata</taxon>
        <taxon>Euteleostomi</taxon>
        <taxon>Mammalia</taxon>
        <taxon>Eutheria</taxon>
        <taxon>Euarchontoglires</taxon>
        <taxon>Glires</taxon>
        <taxon>Rodentia</taxon>
        <taxon>Sciuromorpha</taxon>
        <taxon>Sciuridae</taxon>
        <taxon>Xerinae</taxon>
        <taxon>Marmotini</taxon>
        <taxon>Marmota</taxon>
    </lineage>
</organism>
<reference evidence="2" key="1">
    <citation type="submission" date="2019-04" db="EMBL/GenBank/DDBJ databases">
        <authorList>
            <person name="Alioto T."/>
            <person name="Alioto T."/>
        </authorList>
    </citation>
    <scope>NUCLEOTIDE SEQUENCE [LARGE SCALE GENOMIC DNA]</scope>
</reference>
<dbReference type="AlphaFoldDB" id="A0A5E4CHK6"/>
<comment type="caution">
    <text evidence="2">The sequence shown here is derived from an EMBL/GenBank/DDBJ whole genome shotgun (WGS) entry which is preliminary data.</text>
</comment>
<evidence type="ECO:0008006" key="4">
    <source>
        <dbReference type="Google" id="ProtNLM"/>
    </source>
</evidence>
<name>A0A5E4CHK6_MARMO</name>
<feature type="transmembrane region" description="Helical" evidence="1">
    <location>
        <begin position="255"/>
        <end position="278"/>
    </location>
</feature>
<dbReference type="Proteomes" id="UP000335636">
    <property type="component" value="Unassembled WGS sequence"/>
</dbReference>
<keyword evidence="1" id="KW-0472">Membrane</keyword>
<evidence type="ECO:0000313" key="2">
    <source>
        <dbReference type="EMBL" id="VTJ80381.1"/>
    </source>
</evidence>
<keyword evidence="1" id="KW-0812">Transmembrane</keyword>
<evidence type="ECO:0000313" key="3">
    <source>
        <dbReference type="Proteomes" id="UP000335636"/>
    </source>
</evidence>
<keyword evidence="3" id="KW-1185">Reference proteome</keyword>
<keyword evidence="1" id="KW-1133">Transmembrane helix</keyword>
<protein>
    <recommendedName>
        <fullName evidence="4">Fibronectin type-III domain-containing protein</fullName>
    </recommendedName>
</protein>
<sequence length="280" mass="31017">MATVILNESQGLICHRSIQYNGLTLDVDGRTTKKLITHLRPHTFYNFVLTNRGSSLGGLQQTVTAWTAFNLLSSKPSVAPKPDPEGFIVVYLPDGQSPVPVQYATRPPPARCVPGQAPELCAHLSYFIVMVPLRKSRGGQFLTPLGSPEDMDLEELVQDVARLQRRSLRHSRQLEAPRPYIAARFSVLPPVFHPGDQKQYGGFDNRGLEPGHRYVLFVLAVLQKSEPTFAASPFSDPFQLDNPDPQPIVDGEEGLIWVIGPVLAVVFIICIVIAILLYKK</sequence>
<gene>
    <name evidence="2" type="ORF">MONAX_5E043090</name>
</gene>
<proteinExistence type="predicted"/>